<feature type="transmembrane region" description="Helical" evidence="2">
    <location>
        <begin position="222"/>
        <end position="242"/>
    </location>
</feature>
<dbReference type="NCBIfam" id="TIGR03349">
    <property type="entry name" value="IV_VI_DotU"/>
    <property type="match status" value="1"/>
</dbReference>
<evidence type="ECO:0000259" key="3">
    <source>
        <dbReference type="Pfam" id="PF09850"/>
    </source>
</evidence>
<evidence type="ECO:0000313" key="5">
    <source>
        <dbReference type="EMBL" id="AFU98090.1"/>
    </source>
</evidence>
<keyword evidence="2" id="KW-0812">Transmembrane</keyword>
<dbReference type="EMBL" id="JF683369">
    <property type="protein sequence ID" value="AFD30849.1"/>
    <property type="molecule type" value="Genomic_DNA"/>
</dbReference>
<dbReference type="Pfam" id="PF09850">
    <property type="entry name" value="DotU"/>
    <property type="match status" value="1"/>
</dbReference>
<evidence type="ECO:0000313" key="6">
    <source>
        <dbReference type="Proteomes" id="UP000000466"/>
    </source>
</evidence>
<dbReference type="PANTHER" id="PTHR38033:SF1">
    <property type="entry name" value="DOTU FAMILY TYPE IV_VI SECRETION SYSTEM PROTEIN"/>
    <property type="match status" value="1"/>
</dbReference>
<organism evidence="4">
    <name type="scientific">Simiduia agarivorans (strain DSM 21679 / JCM 13881 / BCRC 17597 / SA1)</name>
    <dbReference type="NCBI Taxonomy" id="1117647"/>
    <lineage>
        <taxon>Bacteria</taxon>
        <taxon>Pseudomonadati</taxon>
        <taxon>Pseudomonadota</taxon>
        <taxon>Gammaproteobacteria</taxon>
        <taxon>Cellvibrionales</taxon>
        <taxon>Cellvibrionaceae</taxon>
        <taxon>Simiduia</taxon>
    </lineage>
</organism>
<feature type="domain" description="Type IV / VI secretion system DotU" evidence="3">
    <location>
        <begin position="42"/>
        <end position="245"/>
    </location>
</feature>
<dbReference type="PANTHER" id="PTHR38033">
    <property type="entry name" value="MEMBRANE PROTEIN-RELATED"/>
    <property type="match status" value="1"/>
</dbReference>
<dbReference type="eggNOG" id="COG3455">
    <property type="taxonomic scope" value="Bacteria"/>
</dbReference>
<dbReference type="AlphaFoldDB" id="H8YHZ9"/>
<proteinExistence type="predicted"/>
<evidence type="ECO:0000313" key="4">
    <source>
        <dbReference type="EMBL" id="AFD30849.1"/>
    </source>
</evidence>
<reference evidence="4" key="1">
    <citation type="submission" date="2011-03" db="EMBL/GenBank/DDBJ databases">
        <title>Cell division related genes in Simiduia agarivorans SA1.</title>
        <authorList>
            <person name="Lin S.Y."/>
            <person name="Shieh W.Y."/>
            <person name="Tang S.-L."/>
        </authorList>
    </citation>
    <scope>NUCLEOTIDE SEQUENCE</scope>
    <source>
        <strain evidence="4">SA1</strain>
    </source>
</reference>
<name>H8YHZ9_SIMAS</name>
<evidence type="ECO:0000256" key="1">
    <source>
        <dbReference type="SAM" id="MobiDB-lite"/>
    </source>
</evidence>
<dbReference type="RefSeq" id="WP_015046263.1">
    <property type="nucleotide sequence ID" value="NC_018868.3"/>
</dbReference>
<dbReference type="EMBL" id="CP003746">
    <property type="protein sequence ID" value="AFU98090.1"/>
    <property type="molecule type" value="Genomic_DNA"/>
</dbReference>
<dbReference type="HOGENOM" id="CLU_071818_0_0_6"/>
<accession>H8YHZ9</accession>
<keyword evidence="6" id="KW-1185">Reference proteome</keyword>
<feature type="region of interest" description="Disordered" evidence="1">
    <location>
        <begin position="1"/>
        <end position="25"/>
    </location>
</feature>
<protein>
    <submittedName>
        <fullName evidence="4">DotU</fullName>
    </submittedName>
</protein>
<dbReference type="Gene3D" id="1.25.40.590">
    <property type="entry name" value="Type IV / VI secretion system, DotU"/>
    <property type="match status" value="1"/>
</dbReference>
<gene>
    <name evidence="5" type="ordered locus">M5M_04415</name>
</gene>
<dbReference type="InterPro" id="IPR038522">
    <property type="entry name" value="T4/T6SS_DotU_sf"/>
</dbReference>
<keyword evidence="2" id="KW-1133">Transmembrane helix</keyword>
<dbReference type="Proteomes" id="UP000000466">
    <property type="component" value="Chromosome"/>
</dbReference>
<keyword evidence="2" id="KW-0472">Membrane</keyword>
<dbReference type="KEGG" id="saga:M5M_04415"/>
<dbReference type="OrthoDB" id="345640at2"/>
<dbReference type="STRING" id="1117647.M5M_04415"/>
<dbReference type="InterPro" id="IPR017732">
    <property type="entry name" value="T4/T6SS_DotU"/>
</dbReference>
<reference evidence="5 6" key="2">
    <citation type="journal article" date="2013" name="Genome Announc.">
        <title>Complete genome sequence of Simiduia agarivorans SA1(T), a marine bacterium able to degrade a variety of polysaccharides.</title>
        <authorList>
            <person name="Lin S.Y."/>
            <person name="Shieh W.Y."/>
            <person name="Chen J.S."/>
            <person name="Tang S.L."/>
        </authorList>
    </citation>
    <scope>NUCLEOTIDE SEQUENCE [LARGE SCALE GENOMIC DNA]</scope>
    <source>
        <strain evidence="6">DSM 21679 / JCM 13881 / BCRC 17597 / SA1</strain>
        <strain evidence="5">SA1</strain>
    </source>
</reference>
<dbReference type="NCBIfam" id="NF038228">
    <property type="entry name" value="IcmH_DotU_IVB"/>
    <property type="match status" value="1"/>
</dbReference>
<sequence length="273" mass="30943">MQQDRTIMVPTPGARKGSAPRPQSYAGTPLAERVHIRKGLNPLVNTATTLLAVATKLRTTPQHSDVPDLHRKLTEELKDFEQRARAQGCAEESVVTARYLLCTLVDEIVLNTPWGANSGWSQHSLLSLFHHETFGGEKCFSILTRLLESPGRNLDLLELFYLCLSLGFEGKYRLAPRGHEQLEQVRDNLYQTLENQRPFPEQDLSPHWETDTVKPKYRFDLIPLWVIAATFGAILLLSYSGLRWWLHDTTHPVAADIESRIALDSTIINQQPQ</sequence>
<evidence type="ECO:0000256" key="2">
    <source>
        <dbReference type="SAM" id="Phobius"/>
    </source>
</evidence>